<accession>A0A3B0ZFI4</accession>
<dbReference type="InterPro" id="IPR009000">
    <property type="entry name" value="Transl_B-barrel_sf"/>
</dbReference>
<evidence type="ECO:0000256" key="2">
    <source>
        <dbReference type="ARBA" id="ARBA00022517"/>
    </source>
</evidence>
<dbReference type="GO" id="GO:0043022">
    <property type="term" value="F:ribosome binding"/>
    <property type="evidence" value="ECO:0007669"/>
    <property type="project" value="InterPro"/>
</dbReference>
<keyword evidence="2" id="KW-0690">Ribosome biogenesis</keyword>
<proteinExistence type="inferred from homology"/>
<feature type="domain" description="RimM N-terminal" evidence="5">
    <location>
        <begin position="11"/>
        <end position="92"/>
    </location>
</feature>
<dbReference type="SUPFAM" id="SSF50447">
    <property type="entry name" value="Translation proteins"/>
    <property type="match status" value="1"/>
</dbReference>
<sequence>MSQEEQELIDVGRISGLHGVKGWVKIFSYTDPREGILKYSPWLVKVDGQWRQFKLNAGRAQGKGVVAHIEGYDDRDLAATLMNCDIAIRREQLPAAKQGEYYWIDLVGLDVATVDGVSLGHVKKVMPTGANDVLVVESVEGEELLIPFVKEVYILGVDLESRRITVDWQLDY</sequence>
<keyword evidence="3" id="KW-0698">rRNA processing</keyword>
<dbReference type="Gene3D" id="2.40.30.60">
    <property type="entry name" value="RimM"/>
    <property type="match status" value="1"/>
</dbReference>
<evidence type="ECO:0000256" key="4">
    <source>
        <dbReference type="ARBA" id="ARBA00023186"/>
    </source>
</evidence>
<protein>
    <submittedName>
        <fullName evidence="7">16S rRNA processing protein RimM</fullName>
    </submittedName>
</protein>
<evidence type="ECO:0000259" key="5">
    <source>
        <dbReference type="Pfam" id="PF01782"/>
    </source>
</evidence>
<evidence type="ECO:0000256" key="3">
    <source>
        <dbReference type="ARBA" id="ARBA00022552"/>
    </source>
</evidence>
<dbReference type="Pfam" id="PF01782">
    <property type="entry name" value="RimM"/>
    <property type="match status" value="1"/>
</dbReference>
<dbReference type="SUPFAM" id="SSF50346">
    <property type="entry name" value="PRC-barrel domain"/>
    <property type="match status" value="1"/>
</dbReference>
<organism evidence="7">
    <name type="scientific">hydrothermal vent metagenome</name>
    <dbReference type="NCBI Taxonomy" id="652676"/>
    <lineage>
        <taxon>unclassified sequences</taxon>
        <taxon>metagenomes</taxon>
        <taxon>ecological metagenomes</taxon>
    </lineage>
</organism>
<dbReference type="NCBIfam" id="TIGR02273">
    <property type="entry name" value="16S_RimM"/>
    <property type="match status" value="1"/>
</dbReference>
<dbReference type="InterPro" id="IPR056792">
    <property type="entry name" value="PRC_RimM"/>
</dbReference>
<feature type="domain" description="Ribosome maturation factor RimM PRC barrel" evidence="6">
    <location>
        <begin position="103"/>
        <end position="171"/>
    </location>
</feature>
<evidence type="ECO:0000256" key="1">
    <source>
        <dbReference type="ARBA" id="ARBA00022490"/>
    </source>
</evidence>
<dbReference type="PANTHER" id="PTHR33692">
    <property type="entry name" value="RIBOSOME MATURATION FACTOR RIMM"/>
    <property type="match status" value="1"/>
</dbReference>
<dbReference type="GO" id="GO:0005840">
    <property type="term" value="C:ribosome"/>
    <property type="evidence" value="ECO:0007669"/>
    <property type="project" value="InterPro"/>
</dbReference>
<reference evidence="7" key="1">
    <citation type="submission" date="2018-06" db="EMBL/GenBank/DDBJ databases">
        <authorList>
            <person name="Zhirakovskaya E."/>
        </authorList>
    </citation>
    <scope>NUCLEOTIDE SEQUENCE</scope>
</reference>
<dbReference type="InterPro" id="IPR002676">
    <property type="entry name" value="RimM_N"/>
</dbReference>
<dbReference type="InterPro" id="IPR011033">
    <property type="entry name" value="PRC_barrel-like_sf"/>
</dbReference>
<dbReference type="Pfam" id="PF24986">
    <property type="entry name" value="PRC_RimM"/>
    <property type="match status" value="1"/>
</dbReference>
<dbReference type="HAMAP" id="MF_00014">
    <property type="entry name" value="Ribosome_mat_RimM"/>
    <property type="match status" value="1"/>
</dbReference>
<keyword evidence="1" id="KW-0963">Cytoplasm</keyword>
<gene>
    <name evidence="7" type="ORF">MNBD_GAMMA18-624</name>
</gene>
<dbReference type="AlphaFoldDB" id="A0A3B0ZFI4"/>
<dbReference type="InterPro" id="IPR011961">
    <property type="entry name" value="RimM"/>
</dbReference>
<evidence type="ECO:0000259" key="6">
    <source>
        <dbReference type="Pfam" id="PF24986"/>
    </source>
</evidence>
<dbReference type="GO" id="GO:0006364">
    <property type="term" value="P:rRNA processing"/>
    <property type="evidence" value="ECO:0007669"/>
    <property type="project" value="UniProtKB-KW"/>
</dbReference>
<dbReference type="PANTHER" id="PTHR33692:SF1">
    <property type="entry name" value="RIBOSOME MATURATION FACTOR RIMM"/>
    <property type="match status" value="1"/>
</dbReference>
<dbReference type="InterPro" id="IPR036976">
    <property type="entry name" value="RimM_N_sf"/>
</dbReference>
<keyword evidence="4" id="KW-0143">Chaperone</keyword>
<dbReference type="EMBL" id="UOFP01000320">
    <property type="protein sequence ID" value="VAW90321.1"/>
    <property type="molecule type" value="Genomic_DNA"/>
</dbReference>
<dbReference type="Gene3D" id="2.30.30.240">
    <property type="entry name" value="PRC-barrel domain"/>
    <property type="match status" value="1"/>
</dbReference>
<name>A0A3B0ZFI4_9ZZZZ</name>
<evidence type="ECO:0000313" key="7">
    <source>
        <dbReference type="EMBL" id="VAW90321.1"/>
    </source>
</evidence>